<proteinExistence type="predicted"/>
<reference evidence="3" key="1">
    <citation type="submission" date="2015-12" db="EMBL/GenBank/DDBJ databases">
        <title>Update maize B73 reference genome by single molecule sequencing technologies.</title>
        <authorList>
            <consortium name="Maize Genome Sequencing Project"/>
            <person name="Ware D."/>
        </authorList>
    </citation>
    <scope>NUCLEOTIDE SEQUENCE</scope>
    <source>
        <tissue evidence="3">Seedling</tissue>
    </source>
</reference>
<evidence type="ECO:0000256" key="2">
    <source>
        <dbReference type="SAM" id="SignalP"/>
    </source>
</evidence>
<feature type="non-terminal residue" evidence="3">
    <location>
        <position position="54"/>
    </location>
</feature>
<dbReference type="InParanoid" id="A0A1D6Q392"/>
<evidence type="ECO:0000313" key="3">
    <source>
        <dbReference type="EMBL" id="AQK53034.1"/>
    </source>
</evidence>
<organism evidence="3">
    <name type="scientific">Zea mays</name>
    <name type="common">Maize</name>
    <dbReference type="NCBI Taxonomy" id="4577"/>
    <lineage>
        <taxon>Eukaryota</taxon>
        <taxon>Viridiplantae</taxon>
        <taxon>Streptophyta</taxon>
        <taxon>Embryophyta</taxon>
        <taxon>Tracheophyta</taxon>
        <taxon>Spermatophyta</taxon>
        <taxon>Magnoliopsida</taxon>
        <taxon>Liliopsida</taxon>
        <taxon>Poales</taxon>
        <taxon>Poaceae</taxon>
        <taxon>PACMAD clade</taxon>
        <taxon>Panicoideae</taxon>
        <taxon>Andropogonodae</taxon>
        <taxon>Andropogoneae</taxon>
        <taxon>Tripsacinae</taxon>
        <taxon>Zea</taxon>
    </lineage>
</organism>
<feature type="region of interest" description="Disordered" evidence="1">
    <location>
        <begin position="34"/>
        <end position="54"/>
    </location>
</feature>
<dbReference type="EMBL" id="CM000780">
    <property type="protein sequence ID" value="AQK53034.1"/>
    <property type="molecule type" value="Genomic_DNA"/>
</dbReference>
<gene>
    <name evidence="3" type="ORF">ZEAMMB73_Zm00001d050757</name>
</gene>
<keyword evidence="2" id="KW-0732">Signal</keyword>
<feature type="compositionally biased region" description="Polar residues" evidence="1">
    <location>
        <begin position="44"/>
        <end position="54"/>
    </location>
</feature>
<protein>
    <submittedName>
        <fullName evidence="3">Uncharacterized protein</fullName>
    </submittedName>
</protein>
<evidence type="ECO:0000256" key="1">
    <source>
        <dbReference type="SAM" id="MobiDB-lite"/>
    </source>
</evidence>
<accession>A0A1D6Q392</accession>
<dbReference type="AlphaFoldDB" id="A0A1D6Q392"/>
<feature type="chain" id="PRO_5010808008" evidence="2">
    <location>
        <begin position="19"/>
        <end position="54"/>
    </location>
</feature>
<sequence length="54" mass="5830">MVSVVYLLPLIPLFGSCGYHLRVVDVNMQVEAGSVSESGAKLADSNSLSEQDFR</sequence>
<feature type="signal peptide" evidence="2">
    <location>
        <begin position="1"/>
        <end position="18"/>
    </location>
</feature>
<name>A0A1D6Q392_MAIZE</name>